<name>A0A6N9JKM4_9ACTN</name>
<dbReference type="AlphaFoldDB" id="A0A6N9JKM4"/>
<dbReference type="CDD" id="cd16387">
    <property type="entry name" value="ParB_N_Srx"/>
    <property type="match status" value="1"/>
</dbReference>
<dbReference type="SUPFAM" id="SSF110849">
    <property type="entry name" value="ParB/Sulfiredoxin"/>
    <property type="match status" value="1"/>
</dbReference>
<proteinExistence type="predicted"/>
<dbReference type="EMBL" id="WWSR01000009">
    <property type="protein sequence ID" value="MZJ39565.1"/>
    <property type="molecule type" value="Genomic_DNA"/>
</dbReference>
<evidence type="ECO:0008006" key="3">
    <source>
        <dbReference type="Google" id="ProtNLM"/>
    </source>
</evidence>
<reference evidence="1 2" key="1">
    <citation type="journal article" date="2019" name="Nat. Med.">
        <title>A library of human gut bacterial isolates paired with longitudinal multiomics data enables mechanistic microbiome research.</title>
        <authorList>
            <person name="Poyet M."/>
            <person name="Groussin M."/>
            <person name="Gibbons S.M."/>
            <person name="Avila-Pacheco J."/>
            <person name="Jiang X."/>
            <person name="Kearney S.M."/>
            <person name="Perrotta A.R."/>
            <person name="Berdy B."/>
            <person name="Zhao S."/>
            <person name="Lieberman T.D."/>
            <person name="Swanson P.K."/>
            <person name="Smith M."/>
            <person name="Roesemann S."/>
            <person name="Alexander J.E."/>
            <person name="Rich S.A."/>
            <person name="Livny J."/>
            <person name="Vlamakis H."/>
            <person name="Clish C."/>
            <person name="Bullock K."/>
            <person name="Deik A."/>
            <person name="Scott J."/>
            <person name="Pierce K.A."/>
            <person name="Xavier R.J."/>
            <person name="Alm E.J."/>
        </authorList>
    </citation>
    <scope>NUCLEOTIDE SEQUENCE [LARGE SCALE GENOMIC DNA]</scope>
    <source>
        <strain evidence="1 2">BIOML-A20</strain>
    </source>
</reference>
<sequence length="375" mass="41814">MQELVNVDIEDVYPYEDAEGNSLNPRDFTTPESAEYIGQLGEQFRFNKLNPGQPRVKPILYRDGGIYWIIDGECRYRAMRAIGTKRFLAEVYDDLADAETARSEAAKAMVETDCKLQLTAAEMSRGVQQMLALDLPDEEVAAVARIEREKAHRERAEELERVLAAAGVPRVAEDDETERRCAGNLWIDSTTPERLAIAMANAKPTAYDIDGSWVELLREESDEERAMGERKREEAAEAERARQRAGELWEVERAGMLEWLSGRIGDLKTMRRTAVALSDRAMESVEGVLAEMGAEVDMSPTAALCVIGWAATWRPDRMCGVALAQGHANAYQGYGDNPARYIALADAMEADGYEFGKVGQAVNETLRKHLEEKNG</sequence>
<dbReference type="RefSeq" id="WP_161160517.1">
    <property type="nucleotide sequence ID" value="NZ_WWSR01000009.1"/>
</dbReference>
<comment type="caution">
    <text evidence="1">The sequence shown here is derived from an EMBL/GenBank/DDBJ whole genome shotgun (WGS) entry which is preliminary data.</text>
</comment>
<protein>
    <recommendedName>
        <fullName evidence="3">ParB/Sulfiredoxin domain-containing protein</fullName>
    </recommendedName>
</protein>
<evidence type="ECO:0000313" key="2">
    <source>
        <dbReference type="Proteomes" id="UP000469380"/>
    </source>
</evidence>
<dbReference type="Proteomes" id="UP000469380">
    <property type="component" value="Unassembled WGS sequence"/>
</dbReference>
<accession>A0A6N9JKM4</accession>
<evidence type="ECO:0000313" key="1">
    <source>
        <dbReference type="EMBL" id="MZJ39565.1"/>
    </source>
</evidence>
<dbReference type="InterPro" id="IPR036086">
    <property type="entry name" value="ParB/Sulfiredoxin_sf"/>
</dbReference>
<organism evidence="1 2">
    <name type="scientific">Collinsella aerofaciens</name>
    <dbReference type="NCBI Taxonomy" id="74426"/>
    <lineage>
        <taxon>Bacteria</taxon>
        <taxon>Bacillati</taxon>
        <taxon>Actinomycetota</taxon>
        <taxon>Coriobacteriia</taxon>
        <taxon>Coriobacteriales</taxon>
        <taxon>Coriobacteriaceae</taxon>
        <taxon>Collinsella</taxon>
    </lineage>
</organism>
<gene>
    <name evidence="1" type="ORF">GT464_06330</name>
</gene>